<evidence type="ECO:0000256" key="4">
    <source>
        <dbReference type="ARBA" id="ARBA00007970"/>
    </source>
</evidence>
<dbReference type="PANTHER" id="PTHR43643">
    <property type="entry name" value="HISTIDINOL-PHOSPHATE AMINOTRANSFERASE 2"/>
    <property type="match status" value="1"/>
</dbReference>
<accession>A0ABW5IPK7</accession>
<evidence type="ECO:0000256" key="13">
    <source>
        <dbReference type="ARBA" id="ARBA00047481"/>
    </source>
</evidence>
<dbReference type="InterPro" id="IPR029063">
    <property type="entry name" value="SAM-dependent_MTases_sf"/>
</dbReference>
<dbReference type="InterPro" id="IPR015421">
    <property type="entry name" value="PyrdxlP-dep_Trfase_major"/>
</dbReference>
<evidence type="ECO:0000256" key="3">
    <source>
        <dbReference type="ARBA" id="ARBA00005189"/>
    </source>
</evidence>
<comment type="cofactor">
    <cofactor evidence="1 14">
        <name>pyridoxal 5'-phosphate</name>
        <dbReference type="ChEBI" id="CHEBI:597326"/>
    </cofactor>
</comment>
<dbReference type="InterPro" id="IPR004839">
    <property type="entry name" value="Aminotransferase_I/II_large"/>
</dbReference>
<evidence type="ECO:0000256" key="14">
    <source>
        <dbReference type="HAMAP-Rule" id="MF_01023"/>
    </source>
</evidence>
<comment type="similarity">
    <text evidence="4 14">Belongs to the class-II pyridoxal-phosphate-dependent aminotransferase family. Histidinol-phosphate aminotransferase subfamily.</text>
</comment>
<dbReference type="PROSITE" id="PS50985">
    <property type="entry name" value="GRAS"/>
    <property type="match status" value="1"/>
</dbReference>
<dbReference type="RefSeq" id="WP_377508494.1">
    <property type="nucleotide sequence ID" value="NZ_JBHULU010000020.1"/>
</dbReference>
<evidence type="ECO:0000256" key="9">
    <source>
        <dbReference type="ARBA" id="ARBA00022898"/>
    </source>
</evidence>
<dbReference type="Gene3D" id="3.40.640.10">
    <property type="entry name" value="Type I PLP-dependent aspartate aminotransferase-like (Major domain)"/>
    <property type="match status" value="1"/>
</dbReference>
<dbReference type="InterPro" id="IPR050106">
    <property type="entry name" value="HistidinolP_aminotransfase"/>
</dbReference>
<evidence type="ECO:0000256" key="1">
    <source>
        <dbReference type="ARBA" id="ARBA00001933"/>
    </source>
</evidence>
<dbReference type="Proteomes" id="UP001597544">
    <property type="component" value="Unassembled WGS sequence"/>
</dbReference>
<dbReference type="EMBL" id="JBHULU010000020">
    <property type="protein sequence ID" value="MFD2514893.1"/>
    <property type="molecule type" value="Genomic_DNA"/>
</dbReference>
<dbReference type="PANTHER" id="PTHR43643:SF6">
    <property type="entry name" value="HISTIDINOL-PHOSPHATE AMINOTRANSFERASE"/>
    <property type="match status" value="1"/>
</dbReference>
<comment type="subunit">
    <text evidence="5 14">Homodimer.</text>
</comment>
<dbReference type="SUPFAM" id="SSF53335">
    <property type="entry name" value="S-adenosyl-L-methionine-dependent methyltransferases"/>
    <property type="match status" value="1"/>
</dbReference>
<dbReference type="HAMAP" id="MF_01023">
    <property type="entry name" value="HisC_aminotrans_2"/>
    <property type="match status" value="1"/>
</dbReference>
<keyword evidence="12" id="KW-0804">Transcription</keyword>
<evidence type="ECO:0000256" key="12">
    <source>
        <dbReference type="ARBA" id="ARBA00023163"/>
    </source>
</evidence>
<name>A0ABW5IPK7_9BACT</name>
<evidence type="ECO:0000256" key="2">
    <source>
        <dbReference type="ARBA" id="ARBA00005011"/>
    </source>
</evidence>
<organism evidence="16 17">
    <name type="scientific">Pontibacter locisalis</name>
    <dbReference type="NCBI Taxonomy" id="1719035"/>
    <lineage>
        <taxon>Bacteria</taxon>
        <taxon>Pseudomonadati</taxon>
        <taxon>Bacteroidota</taxon>
        <taxon>Cytophagia</taxon>
        <taxon>Cytophagales</taxon>
        <taxon>Hymenobacteraceae</taxon>
        <taxon>Pontibacter</taxon>
    </lineage>
</organism>
<evidence type="ECO:0000256" key="6">
    <source>
        <dbReference type="ARBA" id="ARBA00022576"/>
    </source>
</evidence>
<feature type="modified residue" description="N6-(pyridoxal phosphate)lysine" evidence="14">
    <location>
        <position position="202"/>
    </location>
</feature>
<dbReference type="InterPro" id="IPR005861">
    <property type="entry name" value="HisP_aminotrans"/>
</dbReference>
<evidence type="ECO:0000256" key="5">
    <source>
        <dbReference type="ARBA" id="ARBA00011738"/>
    </source>
</evidence>
<evidence type="ECO:0000256" key="11">
    <source>
        <dbReference type="ARBA" id="ARBA00023102"/>
    </source>
</evidence>
<dbReference type="InterPro" id="IPR015424">
    <property type="entry name" value="PyrdxlP-dep_Trfase"/>
</dbReference>
<keyword evidence="6 14" id="KW-0032">Aminotransferase</keyword>
<dbReference type="InterPro" id="IPR015422">
    <property type="entry name" value="PyrdxlP-dep_Trfase_small"/>
</dbReference>
<comment type="caution">
    <text evidence="16">The sequence shown here is derived from an EMBL/GenBank/DDBJ whole genome shotgun (WGS) entry which is preliminary data.</text>
</comment>
<keyword evidence="8 14" id="KW-0808">Transferase</keyword>
<keyword evidence="17" id="KW-1185">Reference proteome</keyword>
<keyword evidence="11 14" id="KW-0368">Histidine biosynthesis</keyword>
<feature type="domain" description="Aminotransferase class I/classII large" evidence="15">
    <location>
        <begin position="12"/>
        <end position="326"/>
    </location>
</feature>
<reference evidence="17" key="1">
    <citation type="journal article" date="2019" name="Int. J. Syst. Evol. Microbiol.">
        <title>The Global Catalogue of Microorganisms (GCM) 10K type strain sequencing project: providing services to taxonomists for standard genome sequencing and annotation.</title>
        <authorList>
            <consortium name="The Broad Institute Genomics Platform"/>
            <consortium name="The Broad Institute Genome Sequencing Center for Infectious Disease"/>
            <person name="Wu L."/>
            <person name="Ma J."/>
        </authorList>
    </citation>
    <scope>NUCLEOTIDE SEQUENCE [LARGE SCALE GENOMIC DNA]</scope>
    <source>
        <strain evidence="17">KCTC 42498</strain>
    </source>
</reference>
<dbReference type="CDD" id="cd00609">
    <property type="entry name" value="AAT_like"/>
    <property type="match status" value="1"/>
</dbReference>
<comment type="pathway">
    <text evidence="2 14">Amino-acid biosynthesis; L-histidine biosynthesis; L-histidine from 5-phospho-alpha-D-ribose 1-diphosphate: step 7/9.</text>
</comment>
<sequence length="714" mass="78667">MHPPHTAVYSAAANENLFGISEEVSAALKEALTAIYRYPDPHAEPLRQAISQRLHVSPDEVVVGSGSAELISLLIRALCKPYPEASILSLEPTYPLYRYEAEGLGIVFDTAPLTSSYDFDIYAILSKITASTRLVFLSNPNNPTGAHLTQLQVEQLVREVPDHVVLVLDEAYIEFVDASDYGSGLPYIQERKNLAVLRTFSKAYGLASMRVGYLVANNALLSKVMQVKQPYNVNHLAQVAGLAALNDTNHLNYTLSETAAGKVHLQEILNNLGVHWWPSQGNFLYVDAGIPAAPIVAQLQERGVHLRSSSSKFGVRVTVGPKAHQDYLHEQLKNILSPEKIWADTVLAQILKTGTQLANSDESAATKELTSLSQLANGDGTAAERIALAFVHAFTTCLGTNGHAHAGNLYSSTYGVTDMISAFNVLMKSTPLVTFGHCLANIAIADAVAGASEIHVLDLGIGSGLQWLHLMDMLADRNAGDIKLRITGIDIPAAGEEPAVRLRLTGEQLQDYADNKGLNFTYTGIAQKLEDINLQELPFSPTETLVVNSAFTLHHLPDQLVLEQDYRDRILQQIKALAPALLTITEPDSEHNRLSFMPRLRESLRHYYTVFDVLDTLLPPSLPERKVIEQEFFGREIINVISCEGVNRVERHERNEAWLQRMVRNGFKAADTQISPESLVQALNLHENFSLENNGAGYTLCWKNTPVVATTFWK</sequence>
<dbReference type="NCBIfam" id="TIGR01141">
    <property type="entry name" value="hisC"/>
    <property type="match status" value="1"/>
</dbReference>
<dbReference type="GO" id="GO:0004400">
    <property type="term" value="F:histidinol-phosphate transaminase activity"/>
    <property type="evidence" value="ECO:0007669"/>
    <property type="project" value="UniProtKB-EC"/>
</dbReference>
<evidence type="ECO:0000256" key="10">
    <source>
        <dbReference type="ARBA" id="ARBA00023015"/>
    </source>
</evidence>
<evidence type="ECO:0000259" key="15">
    <source>
        <dbReference type="Pfam" id="PF00155"/>
    </source>
</evidence>
<dbReference type="EC" id="2.6.1.9" evidence="14"/>
<dbReference type="InterPro" id="IPR005202">
    <property type="entry name" value="TF_GRAS"/>
</dbReference>
<dbReference type="InterPro" id="IPR001917">
    <property type="entry name" value="Aminotrans_II_pyridoxalP_BS"/>
</dbReference>
<keyword evidence="7 14" id="KW-0028">Amino-acid biosynthesis</keyword>
<protein>
    <recommendedName>
        <fullName evidence="14">Histidinol-phosphate aminotransferase</fullName>
        <ecNumber evidence="14">2.6.1.9</ecNumber>
    </recommendedName>
    <alternativeName>
        <fullName evidence="14">Imidazole acetol-phosphate transaminase</fullName>
    </alternativeName>
</protein>
<evidence type="ECO:0000256" key="7">
    <source>
        <dbReference type="ARBA" id="ARBA00022605"/>
    </source>
</evidence>
<keyword evidence="9 14" id="KW-0663">Pyridoxal phosphate</keyword>
<comment type="pathway">
    <text evidence="3">Lipid metabolism.</text>
</comment>
<dbReference type="Gene3D" id="3.40.50.150">
    <property type="entry name" value="Vaccinia Virus protein VP39"/>
    <property type="match status" value="1"/>
</dbReference>
<evidence type="ECO:0000256" key="8">
    <source>
        <dbReference type="ARBA" id="ARBA00022679"/>
    </source>
</evidence>
<evidence type="ECO:0000313" key="16">
    <source>
        <dbReference type="EMBL" id="MFD2514893.1"/>
    </source>
</evidence>
<keyword evidence="10" id="KW-0805">Transcription regulation</keyword>
<evidence type="ECO:0000313" key="17">
    <source>
        <dbReference type="Proteomes" id="UP001597544"/>
    </source>
</evidence>
<gene>
    <name evidence="14 16" type="primary">hisC</name>
    <name evidence="16" type="ORF">ACFSRY_13535</name>
</gene>
<dbReference type="PROSITE" id="PS00599">
    <property type="entry name" value="AA_TRANSFER_CLASS_2"/>
    <property type="match status" value="1"/>
</dbReference>
<dbReference type="Pfam" id="PF00155">
    <property type="entry name" value="Aminotran_1_2"/>
    <property type="match status" value="1"/>
</dbReference>
<dbReference type="Pfam" id="PF03514">
    <property type="entry name" value="GRAS"/>
    <property type="match status" value="1"/>
</dbReference>
<comment type="catalytic activity">
    <reaction evidence="13 14">
        <text>L-histidinol phosphate + 2-oxoglutarate = 3-(imidazol-4-yl)-2-oxopropyl phosphate + L-glutamate</text>
        <dbReference type="Rhea" id="RHEA:23744"/>
        <dbReference type="ChEBI" id="CHEBI:16810"/>
        <dbReference type="ChEBI" id="CHEBI:29985"/>
        <dbReference type="ChEBI" id="CHEBI:57766"/>
        <dbReference type="ChEBI" id="CHEBI:57980"/>
        <dbReference type="EC" id="2.6.1.9"/>
    </reaction>
</comment>
<proteinExistence type="inferred from homology"/>
<dbReference type="SUPFAM" id="SSF53383">
    <property type="entry name" value="PLP-dependent transferases"/>
    <property type="match status" value="1"/>
</dbReference>
<dbReference type="Gene3D" id="3.90.1150.10">
    <property type="entry name" value="Aspartate Aminotransferase, domain 1"/>
    <property type="match status" value="1"/>
</dbReference>